<evidence type="ECO:0000256" key="4">
    <source>
        <dbReference type="ARBA" id="ARBA00022692"/>
    </source>
</evidence>
<dbReference type="EMBL" id="JANJYI010000008">
    <property type="protein sequence ID" value="KAK2640104.1"/>
    <property type="molecule type" value="Genomic_DNA"/>
</dbReference>
<protein>
    <submittedName>
        <fullName evidence="10">Uncharacterized protein</fullName>
    </submittedName>
</protein>
<keyword evidence="5" id="KW-0571">Peptide transport</keyword>
<dbReference type="InterPro" id="IPR004813">
    <property type="entry name" value="OPT"/>
</dbReference>
<dbReference type="GO" id="GO:0035673">
    <property type="term" value="F:oligopeptide transmembrane transporter activity"/>
    <property type="evidence" value="ECO:0007669"/>
    <property type="project" value="InterPro"/>
</dbReference>
<name>A0AAD9TPZ3_9ROSI</name>
<keyword evidence="7 9" id="KW-1133">Transmembrane helix</keyword>
<reference evidence="10" key="1">
    <citation type="journal article" date="2023" name="Plant J.">
        <title>Genome sequences and population genomics provide insights into the demographic history, inbreeding, and mutation load of two 'living fossil' tree species of Dipteronia.</title>
        <authorList>
            <person name="Feng Y."/>
            <person name="Comes H.P."/>
            <person name="Chen J."/>
            <person name="Zhu S."/>
            <person name="Lu R."/>
            <person name="Zhang X."/>
            <person name="Li P."/>
            <person name="Qiu J."/>
            <person name="Olsen K.M."/>
            <person name="Qiu Y."/>
        </authorList>
    </citation>
    <scope>NUCLEOTIDE SEQUENCE</scope>
    <source>
        <strain evidence="10">KIB01</strain>
    </source>
</reference>
<evidence type="ECO:0000256" key="6">
    <source>
        <dbReference type="ARBA" id="ARBA00022927"/>
    </source>
</evidence>
<accession>A0AAD9TPZ3</accession>
<evidence type="ECO:0000256" key="9">
    <source>
        <dbReference type="SAM" id="Phobius"/>
    </source>
</evidence>
<evidence type="ECO:0000256" key="5">
    <source>
        <dbReference type="ARBA" id="ARBA00022856"/>
    </source>
</evidence>
<organism evidence="10 11">
    <name type="scientific">Dipteronia dyeriana</name>
    <dbReference type="NCBI Taxonomy" id="168575"/>
    <lineage>
        <taxon>Eukaryota</taxon>
        <taxon>Viridiplantae</taxon>
        <taxon>Streptophyta</taxon>
        <taxon>Embryophyta</taxon>
        <taxon>Tracheophyta</taxon>
        <taxon>Spermatophyta</taxon>
        <taxon>Magnoliopsida</taxon>
        <taxon>eudicotyledons</taxon>
        <taxon>Gunneridae</taxon>
        <taxon>Pentapetalae</taxon>
        <taxon>rosids</taxon>
        <taxon>malvids</taxon>
        <taxon>Sapindales</taxon>
        <taxon>Sapindaceae</taxon>
        <taxon>Hippocastanoideae</taxon>
        <taxon>Acereae</taxon>
        <taxon>Dipteronia</taxon>
    </lineage>
</organism>
<evidence type="ECO:0000256" key="3">
    <source>
        <dbReference type="ARBA" id="ARBA00022448"/>
    </source>
</evidence>
<dbReference type="AlphaFoldDB" id="A0AAD9TPZ3"/>
<keyword evidence="11" id="KW-1185">Reference proteome</keyword>
<keyword evidence="8 9" id="KW-0472">Membrane</keyword>
<evidence type="ECO:0000313" key="10">
    <source>
        <dbReference type="EMBL" id="KAK2640104.1"/>
    </source>
</evidence>
<comment type="caution">
    <text evidence="10">The sequence shown here is derived from an EMBL/GenBank/DDBJ whole genome shotgun (WGS) entry which is preliminary data.</text>
</comment>
<dbReference type="Proteomes" id="UP001280121">
    <property type="component" value="Unassembled WGS sequence"/>
</dbReference>
<feature type="transmembrane region" description="Helical" evidence="9">
    <location>
        <begin position="163"/>
        <end position="190"/>
    </location>
</feature>
<dbReference type="GO" id="GO:0015031">
    <property type="term" value="P:protein transport"/>
    <property type="evidence" value="ECO:0007669"/>
    <property type="project" value="UniProtKB-KW"/>
</dbReference>
<dbReference type="Pfam" id="PF03169">
    <property type="entry name" value="OPT"/>
    <property type="match status" value="1"/>
</dbReference>
<evidence type="ECO:0000256" key="2">
    <source>
        <dbReference type="ARBA" id="ARBA00005484"/>
    </source>
</evidence>
<evidence type="ECO:0000313" key="11">
    <source>
        <dbReference type="Proteomes" id="UP001280121"/>
    </source>
</evidence>
<keyword evidence="3" id="KW-0813">Transport</keyword>
<gene>
    <name evidence="10" type="ORF">Ddye_027899</name>
</gene>
<comment type="subcellular location">
    <subcellularLocation>
        <location evidence="1">Membrane</location>
        <topology evidence="1">Multi-pass membrane protein</topology>
    </subcellularLocation>
</comment>
<feature type="transmembrane region" description="Helical" evidence="9">
    <location>
        <begin position="43"/>
        <end position="62"/>
    </location>
</feature>
<evidence type="ECO:0000256" key="1">
    <source>
        <dbReference type="ARBA" id="ARBA00004141"/>
    </source>
</evidence>
<dbReference type="PANTHER" id="PTHR22601">
    <property type="entry name" value="ISP4 LIKE PROTEIN"/>
    <property type="match status" value="1"/>
</dbReference>
<comment type="similarity">
    <text evidence="2">Belongs to the oligopeptide OPT transporter (TC 2.A.67.1) family.</text>
</comment>
<dbReference type="GO" id="GO:0016020">
    <property type="term" value="C:membrane"/>
    <property type="evidence" value="ECO:0007669"/>
    <property type="project" value="UniProtKB-SubCell"/>
</dbReference>
<sequence>MCLASVGCMPRLVSCASGSGDTCALLRLVMALNEKEKRARGGLARLQFFLIVFISSFAYYIVPGYLFPSTSTLSFVCWIRKDSITAQKLGSGFQGLGIGSFGLDWSTVAGFLGRPLATPFFVIVNIKLLIHIKLDGQPYNITRILNNKAFDFDNVGYDNYSKLYLSVMFAFTYGMNLFLMASITHVAVLFDGKQASSITFFRL</sequence>
<evidence type="ECO:0000256" key="7">
    <source>
        <dbReference type="ARBA" id="ARBA00022989"/>
    </source>
</evidence>
<keyword evidence="6" id="KW-0653">Protein transport</keyword>
<keyword evidence="4 9" id="KW-0812">Transmembrane</keyword>
<dbReference type="InterPro" id="IPR004648">
    <property type="entry name" value="Oligpept_transpt"/>
</dbReference>
<evidence type="ECO:0000256" key="8">
    <source>
        <dbReference type="ARBA" id="ARBA00023136"/>
    </source>
</evidence>
<proteinExistence type="inferred from homology"/>